<reference evidence="2 3" key="1">
    <citation type="journal article" date="2020" name="bioRxiv">
        <title>Sequence and annotation of 42 cannabis genomes reveals extensive copy number variation in cannabinoid synthesis and pathogen resistance genes.</title>
        <authorList>
            <person name="Mckernan K.J."/>
            <person name="Helbert Y."/>
            <person name="Kane L.T."/>
            <person name="Ebling H."/>
            <person name="Zhang L."/>
            <person name="Liu B."/>
            <person name="Eaton Z."/>
            <person name="Mclaughlin S."/>
            <person name="Kingan S."/>
            <person name="Baybayan P."/>
            <person name="Concepcion G."/>
            <person name="Jordan M."/>
            <person name="Riva A."/>
            <person name="Barbazuk W."/>
            <person name="Harkins T."/>
        </authorList>
    </citation>
    <scope>NUCLEOTIDE SEQUENCE [LARGE SCALE GENOMIC DNA]</scope>
    <source>
        <strain evidence="3">cv. Jamaican Lion 4</strain>
        <tissue evidence="2">Leaf</tissue>
    </source>
</reference>
<dbReference type="Gene3D" id="3.30.420.10">
    <property type="entry name" value="Ribonuclease H-like superfamily/Ribonuclease H"/>
    <property type="match status" value="1"/>
</dbReference>
<evidence type="ECO:0000313" key="2">
    <source>
        <dbReference type="EMBL" id="KAF4378630.1"/>
    </source>
</evidence>
<accession>A0A7J6G8Z0</accession>
<organism evidence="2 3">
    <name type="scientific">Cannabis sativa</name>
    <name type="common">Hemp</name>
    <name type="synonym">Marijuana</name>
    <dbReference type="NCBI Taxonomy" id="3483"/>
    <lineage>
        <taxon>Eukaryota</taxon>
        <taxon>Viridiplantae</taxon>
        <taxon>Streptophyta</taxon>
        <taxon>Embryophyta</taxon>
        <taxon>Tracheophyta</taxon>
        <taxon>Spermatophyta</taxon>
        <taxon>Magnoliopsida</taxon>
        <taxon>eudicotyledons</taxon>
        <taxon>Gunneridae</taxon>
        <taxon>Pentapetalae</taxon>
        <taxon>rosids</taxon>
        <taxon>fabids</taxon>
        <taxon>Rosales</taxon>
        <taxon>Cannabaceae</taxon>
        <taxon>Cannabis</taxon>
    </lineage>
</organism>
<dbReference type="SUPFAM" id="SSF53098">
    <property type="entry name" value="Ribonuclease H-like"/>
    <property type="match status" value="1"/>
</dbReference>
<evidence type="ECO:0000313" key="3">
    <source>
        <dbReference type="Proteomes" id="UP000525078"/>
    </source>
</evidence>
<dbReference type="InterPro" id="IPR036397">
    <property type="entry name" value="RNaseH_sf"/>
</dbReference>
<dbReference type="GO" id="GO:0004523">
    <property type="term" value="F:RNA-DNA hybrid ribonuclease activity"/>
    <property type="evidence" value="ECO:0007669"/>
    <property type="project" value="InterPro"/>
</dbReference>
<feature type="domain" description="RNase H type-1" evidence="1">
    <location>
        <begin position="441"/>
        <end position="561"/>
    </location>
</feature>
<gene>
    <name evidence="2" type="ORF">F8388_001284</name>
</gene>
<dbReference type="PANTHER" id="PTHR47074:SF11">
    <property type="entry name" value="REVERSE TRANSCRIPTASE-LIKE PROTEIN"/>
    <property type="match status" value="1"/>
</dbReference>
<dbReference type="PANTHER" id="PTHR47074">
    <property type="entry name" value="BNAC02G40300D PROTEIN"/>
    <property type="match status" value="1"/>
</dbReference>
<evidence type="ECO:0000259" key="1">
    <source>
        <dbReference type="Pfam" id="PF13456"/>
    </source>
</evidence>
<name>A0A7J6G8Z0_CANSA</name>
<dbReference type="InterPro" id="IPR012337">
    <property type="entry name" value="RNaseH-like_sf"/>
</dbReference>
<proteinExistence type="predicted"/>
<dbReference type="InterPro" id="IPR002156">
    <property type="entry name" value="RNaseH_domain"/>
</dbReference>
<comment type="caution">
    <text evidence="2">The sequence shown here is derived from an EMBL/GenBank/DDBJ whole genome shotgun (WGS) entry which is preliminary data.</text>
</comment>
<dbReference type="InterPro" id="IPR044730">
    <property type="entry name" value="RNase_H-like_dom_plant"/>
</dbReference>
<dbReference type="EMBL" id="JAATIP010000072">
    <property type="protein sequence ID" value="KAF4378630.1"/>
    <property type="molecule type" value="Genomic_DNA"/>
</dbReference>
<dbReference type="GO" id="GO:0003676">
    <property type="term" value="F:nucleic acid binding"/>
    <property type="evidence" value="ECO:0007669"/>
    <property type="project" value="InterPro"/>
</dbReference>
<protein>
    <recommendedName>
        <fullName evidence="1">RNase H type-1 domain-containing protein</fullName>
    </recommendedName>
</protein>
<dbReference type="Proteomes" id="UP000525078">
    <property type="component" value="Unassembled WGS sequence"/>
</dbReference>
<dbReference type="CDD" id="cd06222">
    <property type="entry name" value="RNase_H_like"/>
    <property type="match status" value="1"/>
</dbReference>
<dbReference type="InterPro" id="IPR052929">
    <property type="entry name" value="RNase_H-like_EbsB-rel"/>
</dbReference>
<dbReference type="Pfam" id="PF13456">
    <property type="entry name" value="RVT_3"/>
    <property type="match status" value="1"/>
</dbReference>
<dbReference type="AlphaFoldDB" id="A0A7J6G8Z0"/>
<sequence length="580" mass="64557">MKALPQRNHKNIGARWLRTRGWCPAAAATTGAAGSGVHESASINGRNVPAAQPDNQGSIAEMRGGDHGINLARMGGEIMGDRAVVLGSQQMANNGKNVEKDIIIPQNDSLVIFDNKKRKMTKEDIEGNADVEKLCMGSAPTHEYRFKFENWWKTHHGCEEIVRRCWERMGGHGIEEKIEECGRELHSWGKEVFGSFASRIKSCNRELKSSLMKIDSLEWDGEVVLDVLNERDQALVWQIPLTRNVSNGCWSLSHVPTVATAAMTFAAWFEEGLRVWTASEKLEASMIVWAIWKHRNELVWNSKRPEVSEVVTLAKLNFIDWYNAHKNTVPTHDVEVGDGKTSTMSYLGLSGRRAMASWRWLSLTCLVFWTFGLSASMTRVNGEPKFWIVDNGDGDKNEYAVNYLKEYTTSQQHLATSIPTPSAEGSQPPLPLTGMYTLYSDATISTSRSTMGFGVVIQDSTGQTIAAISTPHTGALSPILAEAQALLQAIQWCIIVDLPLHSIYSDCLDLVNKINKRSKDRSPTSDLVWKIIDSLSTFSCAKISYVSRNHNVNAHTLAQMALGTDKDLIWNCSSFNSFFI</sequence>